<dbReference type="PANTHER" id="PTHR33798:SF5">
    <property type="entry name" value="FLAVIN REDUCTASE LIKE DOMAIN-CONTAINING PROTEIN"/>
    <property type="match status" value="1"/>
</dbReference>
<evidence type="ECO:0000256" key="5">
    <source>
        <dbReference type="SAM" id="MobiDB-lite"/>
    </source>
</evidence>
<dbReference type="SMART" id="SM00903">
    <property type="entry name" value="Flavin_Reduct"/>
    <property type="match status" value="1"/>
</dbReference>
<evidence type="ECO:0000259" key="6">
    <source>
        <dbReference type="SMART" id="SM00903"/>
    </source>
</evidence>
<comment type="similarity">
    <text evidence="4">Belongs to the flavoredoxin family.</text>
</comment>
<dbReference type="AlphaFoldDB" id="G3B173"/>
<organism evidence="9">
    <name type="scientific">Candida tenuis (strain ATCC 10573 / BCRC 21748 / CBS 615 / JCM 9827 / NBRC 10315 / NRRL Y-1498 / VKM Y-70)</name>
    <name type="common">Yeast</name>
    <name type="synonym">Yamadazyma tenuis</name>
    <dbReference type="NCBI Taxonomy" id="590646"/>
    <lineage>
        <taxon>Eukaryota</taxon>
        <taxon>Fungi</taxon>
        <taxon>Dikarya</taxon>
        <taxon>Ascomycota</taxon>
        <taxon>Saccharomycotina</taxon>
        <taxon>Pichiomycetes</taxon>
        <taxon>Debaryomycetaceae</taxon>
        <taxon>Yamadazyma</taxon>
    </lineage>
</organism>
<dbReference type="Proteomes" id="UP000000707">
    <property type="component" value="Unassembled WGS sequence"/>
</dbReference>
<evidence type="ECO:0000313" key="8">
    <source>
        <dbReference type="EMBL" id="EGV65170.1"/>
    </source>
</evidence>
<proteinExistence type="inferred from homology"/>
<evidence type="ECO:0000313" key="9">
    <source>
        <dbReference type="Proteomes" id="UP000000707"/>
    </source>
</evidence>
<dbReference type="Pfam" id="PF01613">
    <property type="entry name" value="Flavin_Reduct"/>
    <property type="match status" value="1"/>
</dbReference>
<feature type="domain" description="Flavin reductase like" evidence="6">
    <location>
        <begin position="52"/>
        <end position="210"/>
    </location>
</feature>
<dbReference type="KEGG" id="cten:18247070"/>
<dbReference type="RefSeq" id="XP_006685976.1">
    <property type="nucleotide sequence ID" value="XM_006685913.1"/>
</dbReference>
<evidence type="ECO:0000256" key="1">
    <source>
        <dbReference type="ARBA" id="ARBA00001917"/>
    </source>
</evidence>
<dbReference type="EMBL" id="GL996515">
    <property type="protein sequence ID" value="EGV65169.1"/>
    <property type="molecule type" value="Genomic_DNA"/>
</dbReference>
<gene>
    <name evidence="8" type="ORF">CANTEDRAFT_113655</name>
</gene>
<accession>G3B173</accession>
<keyword evidence="2" id="KW-0285">Flavoprotein</keyword>
<evidence type="ECO:0000313" key="7">
    <source>
        <dbReference type="EMBL" id="EGV65169.1"/>
    </source>
</evidence>
<dbReference type="SUPFAM" id="SSF50475">
    <property type="entry name" value="FMN-binding split barrel"/>
    <property type="match status" value="1"/>
</dbReference>
<sequence length="246" mass="27038">MSSNTFWNEGPNPDWVPGQGATDDEWKNHKKIAIDPFESGRTRLHNYRLLSSAITPRPIGFISTITPEGVPNLAPFSYFNVICADPPLFSVSFSGDRNKDSLNGILHSGELTINVISEWFVDAANATAVAAPPDADEWVLSGLTPSPSEKVKPAHVAESGFSVEAKLVDSKTYYSRDKPGVVSGVVVTVEAVNFHVREDLLEDEEKMFVDTGKLKPIGRLGKNSYTSVNNGYNLKVYNYEKDFPDV</sequence>
<comment type="cofactor">
    <cofactor evidence="1">
        <name>FMN</name>
        <dbReference type="ChEBI" id="CHEBI:58210"/>
    </cofactor>
</comment>
<dbReference type="PANTHER" id="PTHR33798">
    <property type="entry name" value="FLAVOPROTEIN OXYGENASE"/>
    <property type="match status" value="1"/>
</dbReference>
<keyword evidence="3" id="KW-0288">FMN</keyword>
<dbReference type="EMBL" id="GL996515">
    <property type="protein sequence ID" value="EGV65170.1"/>
    <property type="molecule type" value="Genomic_DNA"/>
</dbReference>
<dbReference type="Gene3D" id="2.30.110.10">
    <property type="entry name" value="Electron Transport, Fmn-binding Protein, Chain A"/>
    <property type="match status" value="1"/>
</dbReference>
<evidence type="ECO:0000256" key="3">
    <source>
        <dbReference type="ARBA" id="ARBA00022643"/>
    </source>
</evidence>
<dbReference type="GeneID" id="18247070"/>
<evidence type="ECO:0000256" key="4">
    <source>
        <dbReference type="ARBA" id="ARBA00038054"/>
    </source>
</evidence>
<dbReference type="OrthoDB" id="10250990at2759"/>
<keyword evidence="9" id="KW-1185">Reference proteome</keyword>
<dbReference type="GO" id="GO:0010181">
    <property type="term" value="F:FMN binding"/>
    <property type="evidence" value="ECO:0007669"/>
    <property type="project" value="InterPro"/>
</dbReference>
<evidence type="ECO:0000256" key="2">
    <source>
        <dbReference type="ARBA" id="ARBA00022630"/>
    </source>
</evidence>
<dbReference type="InterPro" id="IPR012349">
    <property type="entry name" value="Split_barrel_FMN-bd"/>
</dbReference>
<name>G3B173_CANTC</name>
<dbReference type="InterPro" id="IPR002563">
    <property type="entry name" value="Flavin_Rdtase-like_dom"/>
</dbReference>
<reference evidence="8 9" key="1">
    <citation type="journal article" date="2011" name="Proc. Natl. Acad. Sci. U.S.A.">
        <title>Comparative genomics of xylose-fermenting fungi for enhanced biofuel production.</title>
        <authorList>
            <person name="Wohlbach D.J."/>
            <person name="Kuo A."/>
            <person name="Sato T.K."/>
            <person name="Potts K.M."/>
            <person name="Salamov A.A."/>
            <person name="LaButti K.M."/>
            <person name="Sun H."/>
            <person name="Clum A."/>
            <person name="Pangilinan J.L."/>
            <person name="Lindquist E.A."/>
            <person name="Lucas S."/>
            <person name="Lapidus A."/>
            <person name="Jin M."/>
            <person name="Gunawan C."/>
            <person name="Balan V."/>
            <person name="Dale B.E."/>
            <person name="Jeffries T.W."/>
            <person name="Zinkel R."/>
            <person name="Barry K.W."/>
            <person name="Grigoriev I.V."/>
            <person name="Gasch A.P."/>
        </authorList>
    </citation>
    <scope>NUCLEOTIDE SEQUENCE [LARGE SCALE GENOMIC DNA]</scope>
    <source>
        <strain evidence="8">ATCC 10573</strain>
        <strain evidence="9">ATCC 10573 / BCRC 21748 / CBS 615 / JCM 9827 / NBRC 10315 / NRRL Y-1498 / VKM Y-70</strain>
    </source>
</reference>
<dbReference type="HOGENOM" id="CLU_059021_3_0_1"/>
<feature type="region of interest" description="Disordered" evidence="5">
    <location>
        <begin position="1"/>
        <end position="22"/>
    </location>
</feature>
<dbReference type="eggNOG" id="ENOG502QT1K">
    <property type="taxonomic scope" value="Eukaryota"/>
</dbReference>
<protein>
    <submittedName>
        <fullName evidence="7">Flavo protein oxygenase</fullName>
    </submittedName>
</protein>